<keyword evidence="2" id="KW-0472">Membrane</keyword>
<feature type="domain" description="YdbS-like PH" evidence="3">
    <location>
        <begin position="75"/>
        <end position="156"/>
    </location>
</feature>
<feature type="domain" description="YdbS-like PH" evidence="3">
    <location>
        <begin position="422"/>
        <end position="494"/>
    </location>
</feature>
<dbReference type="PIRSF" id="PIRSF026631">
    <property type="entry name" value="UCP026631"/>
    <property type="match status" value="1"/>
</dbReference>
<dbReference type="InterPro" id="IPR005182">
    <property type="entry name" value="YdbS-like_PH"/>
</dbReference>
<dbReference type="PANTHER" id="PTHR34473">
    <property type="entry name" value="UPF0699 TRANSMEMBRANE PROTEIN YDBS"/>
    <property type="match status" value="1"/>
</dbReference>
<feature type="compositionally biased region" description="Basic and acidic residues" evidence="1">
    <location>
        <begin position="163"/>
        <end position="174"/>
    </location>
</feature>
<feature type="transmembrane region" description="Helical" evidence="2">
    <location>
        <begin position="59"/>
        <end position="76"/>
    </location>
</feature>
<evidence type="ECO:0000313" key="4">
    <source>
        <dbReference type="EMBL" id="MDN4162331.1"/>
    </source>
</evidence>
<name>A0ABT8EVY1_9ACTN</name>
<evidence type="ECO:0000313" key="5">
    <source>
        <dbReference type="Proteomes" id="UP001168537"/>
    </source>
</evidence>
<dbReference type="PANTHER" id="PTHR34473:SF2">
    <property type="entry name" value="UPF0699 TRANSMEMBRANE PROTEIN YDBT"/>
    <property type="match status" value="1"/>
</dbReference>
<keyword evidence="2" id="KW-0812">Transmembrane</keyword>
<evidence type="ECO:0000259" key="3">
    <source>
        <dbReference type="Pfam" id="PF03703"/>
    </source>
</evidence>
<feature type="compositionally biased region" description="Basic and acidic residues" evidence="1">
    <location>
        <begin position="507"/>
        <end position="517"/>
    </location>
</feature>
<accession>A0ABT8EVY1</accession>
<keyword evidence="5" id="KW-1185">Reference proteome</keyword>
<reference evidence="4" key="1">
    <citation type="submission" date="2023-06" db="EMBL/GenBank/DDBJ databases">
        <title>Draft genome sequence of Nocardioides sp. SOB72.</title>
        <authorList>
            <person name="Zhang G."/>
        </authorList>
    </citation>
    <scope>NUCLEOTIDE SEQUENCE</scope>
    <source>
        <strain evidence="4">SOB72</strain>
    </source>
</reference>
<dbReference type="Proteomes" id="UP001168537">
    <property type="component" value="Unassembled WGS sequence"/>
</dbReference>
<proteinExistence type="predicted"/>
<keyword evidence="2" id="KW-1133">Transmembrane helix</keyword>
<feature type="region of interest" description="Disordered" evidence="1">
    <location>
        <begin position="163"/>
        <end position="185"/>
    </location>
</feature>
<comment type="caution">
    <text evidence="4">The sequence shown here is derived from an EMBL/GenBank/DDBJ whole genome shotgun (WGS) entry which is preliminary data.</text>
</comment>
<organism evidence="4 5">
    <name type="scientific">Nocardioides abyssi</name>
    <dbReference type="NCBI Taxonomy" id="3058370"/>
    <lineage>
        <taxon>Bacteria</taxon>
        <taxon>Bacillati</taxon>
        <taxon>Actinomycetota</taxon>
        <taxon>Actinomycetes</taxon>
        <taxon>Propionibacteriales</taxon>
        <taxon>Nocardioidaceae</taxon>
        <taxon>Nocardioides</taxon>
    </lineage>
</organism>
<feature type="transmembrane region" description="Helical" evidence="2">
    <location>
        <begin position="242"/>
        <end position="270"/>
    </location>
</feature>
<dbReference type="RefSeq" id="WP_300961498.1">
    <property type="nucleotide sequence ID" value="NZ_JAUHJR010000005.1"/>
</dbReference>
<feature type="region of interest" description="Disordered" evidence="1">
    <location>
        <begin position="505"/>
        <end position="531"/>
    </location>
</feature>
<evidence type="ECO:0000256" key="2">
    <source>
        <dbReference type="SAM" id="Phobius"/>
    </source>
</evidence>
<dbReference type="EMBL" id="JAUHJR010000005">
    <property type="protein sequence ID" value="MDN4162331.1"/>
    <property type="molecule type" value="Genomic_DNA"/>
</dbReference>
<dbReference type="InterPro" id="IPR014529">
    <property type="entry name" value="UCP026631"/>
</dbReference>
<feature type="compositionally biased region" description="Low complexity" evidence="1">
    <location>
        <begin position="518"/>
        <end position="531"/>
    </location>
</feature>
<sequence>MTQPPDGRPEPGPVVEGPGDWQRLDPRMLLVHPVQETVRLLPVLLGVLVAGTASGARGWQLLGLLVPVVLGLLRYVTTSYRVGGGRVELRRGLLERHVLSTPVDRVRTVDLTASPVHRLLGLTTVRVGTGTASTDEDERLDLDGLPAEVARRLREELLRAARAARPADPEHAGADDPFATGTPAPPAPPVVAFDPAWARFAPLTSTGLVVVAGLLGGTVQLLDALGGLRRLDAGSWADRVAGVPVLVAGAGLLLALAVASSVLAVSGYLVANWGFTLGHADRAWHLRRGLLTTRETSIDDARLAGVTLGEPLGLRLAGGGRLAAIVTGLGDGQESSSVLVPPAPRAVVGSAARAVLGVAAPVDVPLVRHGRAATRRRWTRALLPALLVTAACLLLATRSAWWLGPAVVAPLAAAALAADRARALGHALTDGYVVTRSGSLYRRRHVLAVGAVIGWNVRSTWFQRRAGLVTLVATTAGGRQSVAVPDVPEAAALALAARATPALVEPFLDRSPNRSPDRTPGPTGTATAGRP</sequence>
<feature type="transmembrane region" description="Helical" evidence="2">
    <location>
        <begin position="200"/>
        <end position="222"/>
    </location>
</feature>
<protein>
    <submittedName>
        <fullName evidence="4">PH domain-containing protein</fullName>
    </submittedName>
</protein>
<dbReference type="Pfam" id="PF03703">
    <property type="entry name" value="bPH_2"/>
    <property type="match status" value="2"/>
</dbReference>
<gene>
    <name evidence="4" type="ORF">QWY29_13275</name>
</gene>
<evidence type="ECO:0000256" key="1">
    <source>
        <dbReference type="SAM" id="MobiDB-lite"/>
    </source>
</evidence>
<feature type="transmembrane region" description="Helical" evidence="2">
    <location>
        <begin position="378"/>
        <end position="396"/>
    </location>
</feature>